<keyword evidence="6" id="KW-0832">Ubl conjugation</keyword>
<dbReference type="PROSITE" id="PS51030">
    <property type="entry name" value="NUCLEAR_REC_DBD_2"/>
    <property type="match status" value="1"/>
</dbReference>
<dbReference type="SMART" id="SM00430">
    <property type="entry name" value="HOLI"/>
    <property type="match status" value="1"/>
</dbReference>
<feature type="domain" description="NR LBD" evidence="19">
    <location>
        <begin position="351"/>
        <end position="589"/>
    </location>
</feature>
<dbReference type="KEGG" id="nvi:100122615"/>
<evidence type="ECO:0000256" key="12">
    <source>
        <dbReference type="ARBA" id="ARBA00053319"/>
    </source>
</evidence>
<keyword evidence="3 16" id="KW-0479">Metal-binding</keyword>
<evidence type="ECO:0000256" key="11">
    <source>
        <dbReference type="ARBA" id="ARBA00023242"/>
    </source>
</evidence>
<proteinExistence type="inferred from homology"/>
<evidence type="ECO:0000256" key="1">
    <source>
        <dbReference type="ARBA" id="ARBA00004123"/>
    </source>
</evidence>
<comment type="similarity">
    <text evidence="16">Belongs to the nuclear hormone receptor family.</text>
</comment>
<evidence type="ECO:0000313" key="20">
    <source>
        <dbReference type="EnsemblMetazoa" id="XP_016838984"/>
    </source>
</evidence>
<keyword evidence="8 16" id="KW-0238">DNA-binding</keyword>
<dbReference type="SUPFAM" id="SSF48508">
    <property type="entry name" value="Nuclear receptor ligand-binding domain"/>
    <property type="match status" value="1"/>
</dbReference>
<evidence type="ECO:0000313" key="21">
    <source>
        <dbReference type="Proteomes" id="UP000002358"/>
    </source>
</evidence>
<dbReference type="FunFam" id="1.10.565.10:FF:000022">
    <property type="entry name" value="Nuclear receptor subfamily 2 group E member 3"/>
    <property type="match status" value="1"/>
</dbReference>
<dbReference type="Pfam" id="PF00104">
    <property type="entry name" value="Hormone_recep"/>
    <property type="match status" value="1"/>
</dbReference>
<dbReference type="Proteomes" id="UP000002358">
    <property type="component" value="Chromosome 3"/>
</dbReference>
<keyword evidence="21" id="KW-1185">Reference proteome</keyword>
<keyword evidence="2" id="KW-1017">Isopeptide bond</keyword>
<dbReference type="InterPro" id="IPR050274">
    <property type="entry name" value="Nuclear_hormone_rcpt_NR2"/>
</dbReference>
<feature type="compositionally biased region" description="Low complexity" evidence="17">
    <location>
        <begin position="129"/>
        <end position="140"/>
    </location>
</feature>
<feature type="compositionally biased region" description="Polar residues" evidence="17">
    <location>
        <begin position="32"/>
        <end position="45"/>
    </location>
</feature>
<keyword evidence="7 16" id="KW-0805">Transcription regulation</keyword>
<comment type="subcellular location">
    <subcellularLocation>
        <location evidence="1 16">Nucleus</location>
    </subcellularLocation>
</comment>
<accession>A0A7M7IRE3</accession>
<dbReference type="GO" id="GO:0008270">
    <property type="term" value="F:zinc ion binding"/>
    <property type="evidence" value="ECO:0007669"/>
    <property type="project" value="UniProtKB-KW"/>
</dbReference>
<evidence type="ECO:0000259" key="19">
    <source>
        <dbReference type="PROSITE" id="PS51843"/>
    </source>
</evidence>
<dbReference type="SMR" id="A0A7M7IRE3"/>
<keyword evidence="4 16" id="KW-0863">Zinc-finger</keyword>
<dbReference type="Gene3D" id="3.30.50.10">
    <property type="entry name" value="Erythroid Transcription Factor GATA-1, subunit A"/>
    <property type="match status" value="1"/>
</dbReference>
<dbReference type="GO" id="GO:0045944">
    <property type="term" value="P:positive regulation of transcription by RNA polymerase II"/>
    <property type="evidence" value="ECO:0007669"/>
    <property type="project" value="UniProtKB-ARBA"/>
</dbReference>
<evidence type="ECO:0000256" key="15">
    <source>
        <dbReference type="ARBA" id="ARBA00082944"/>
    </source>
</evidence>
<evidence type="ECO:0000259" key="18">
    <source>
        <dbReference type="PROSITE" id="PS51030"/>
    </source>
</evidence>
<dbReference type="SMART" id="SM00399">
    <property type="entry name" value="ZnF_C4"/>
    <property type="match status" value="1"/>
</dbReference>
<dbReference type="CDD" id="cd06950">
    <property type="entry name" value="NR_LBD_Tlx_PNR_like"/>
    <property type="match status" value="1"/>
</dbReference>
<dbReference type="Gene3D" id="1.10.565.10">
    <property type="entry name" value="Retinoid X Receptor"/>
    <property type="match status" value="1"/>
</dbReference>
<keyword evidence="10 16" id="KW-0675">Receptor</keyword>
<feature type="compositionally biased region" description="Polar residues" evidence="17">
    <location>
        <begin position="358"/>
        <end position="367"/>
    </location>
</feature>
<dbReference type="SUPFAM" id="SSF57716">
    <property type="entry name" value="Glucocorticoid receptor-like (DNA-binding domain)"/>
    <property type="match status" value="1"/>
</dbReference>
<evidence type="ECO:0000256" key="16">
    <source>
        <dbReference type="RuleBase" id="RU004334"/>
    </source>
</evidence>
<feature type="compositionally biased region" description="Basic residues" evidence="17">
    <location>
        <begin position="141"/>
        <end position="151"/>
    </location>
</feature>
<dbReference type="FunFam" id="3.30.50.10:FF:000028">
    <property type="entry name" value="Nuclear receptor subfamily 2, group E, member 3"/>
    <property type="match status" value="1"/>
</dbReference>
<feature type="domain" description="Nuclear receptor" evidence="18">
    <location>
        <begin position="190"/>
        <end position="266"/>
    </location>
</feature>
<dbReference type="InterPro" id="IPR001628">
    <property type="entry name" value="Znf_hrmn_rcpt"/>
</dbReference>
<name>A0A7M7IRE3_NASVI</name>
<feature type="region of interest" description="Disordered" evidence="17">
    <location>
        <begin position="322"/>
        <end position="369"/>
    </location>
</feature>
<evidence type="ECO:0000256" key="2">
    <source>
        <dbReference type="ARBA" id="ARBA00022499"/>
    </source>
</evidence>
<evidence type="ECO:0000256" key="7">
    <source>
        <dbReference type="ARBA" id="ARBA00023015"/>
    </source>
</evidence>
<dbReference type="GO" id="GO:0043565">
    <property type="term" value="F:sequence-specific DNA binding"/>
    <property type="evidence" value="ECO:0007669"/>
    <property type="project" value="InterPro"/>
</dbReference>
<dbReference type="InParanoid" id="A0A7M7IRE3"/>
<evidence type="ECO:0000256" key="10">
    <source>
        <dbReference type="ARBA" id="ARBA00023170"/>
    </source>
</evidence>
<comment type="function">
    <text evidence="12">Orphan nuclear receptor of retinal photoreceptor cells. Transcriptional factor that is an activator of rod development and repressor of cone development. Binds the promoter region of a number of rod- and cone-specific genes, including rhodopsin, M- and S-opsin and rod-specific phosphodiesterase beta subunit. Enhances rhodopsin expression. Represses M- and S-cone opsin expression.</text>
</comment>
<evidence type="ECO:0000256" key="4">
    <source>
        <dbReference type="ARBA" id="ARBA00022771"/>
    </source>
</evidence>
<feature type="compositionally biased region" description="Low complexity" evidence="17">
    <location>
        <begin position="78"/>
        <end position="89"/>
    </location>
</feature>
<reference evidence="20" key="1">
    <citation type="submission" date="2021-01" db="UniProtKB">
        <authorList>
            <consortium name="EnsemblMetazoa"/>
        </authorList>
    </citation>
    <scope>IDENTIFICATION</scope>
</reference>
<evidence type="ECO:0000256" key="8">
    <source>
        <dbReference type="ARBA" id="ARBA00023125"/>
    </source>
</evidence>
<dbReference type="CDD" id="cd06970">
    <property type="entry name" value="NR_DBD_PNR"/>
    <property type="match status" value="1"/>
</dbReference>
<protein>
    <recommendedName>
        <fullName evidence="13">Photoreceptor-specific nuclear receptor</fullName>
    </recommendedName>
    <alternativeName>
        <fullName evidence="14">Nuclear receptor subfamily 2 group E member 3</fullName>
    </alternativeName>
    <alternativeName>
        <fullName evidence="15">Retina-specific nuclear receptor</fullName>
    </alternativeName>
</protein>
<dbReference type="FunCoup" id="A0A7M7IRE3">
    <property type="interactions" value="105"/>
</dbReference>
<dbReference type="PRINTS" id="PR00398">
    <property type="entry name" value="STRDHORMONER"/>
</dbReference>
<evidence type="ECO:0000256" key="5">
    <source>
        <dbReference type="ARBA" id="ARBA00022833"/>
    </source>
</evidence>
<dbReference type="PRINTS" id="PR00047">
    <property type="entry name" value="STROIDFINGER"/>
</dbReference>
<keyword evidence="11 16" id="KW-0539">Nucleus</keyword>
<dbReference type="GO" id="GO:0003700">
    <property type="term" value="F:DNA-binding transcription factor activity"/>
    <property type="evidence" value="ECO:0007669"/>
    <property type="project" value="InterPro"/>
</dbReference>
<dbReference type="PANTHER" id="PTHR24083">
    <property type="entry name" value="NUCLEAR HORMONE RECEPTOR"/>
    <property type="match status" value="1"/>
</dbReference>
<feature type="region of interest" description="Disordered" evidence="17">
    <location>
        <begin position="121"/>
        <end position="185"/>
    </location>
</feature>
<keyword evidence="5 16" id="KW-0862">Zinc</keyword>
<dbReference type="PROSITE" id="PS00031">
    <property type="entry name" value="NUCLEAR_REC_DBD_1"/>
    <property type="match status" value="1"/>
</dbReference>
<dbReference type="Pfam" id="PF00105">
    <property type="entry name" value="zf-C4"/>
    <property type="match status" value="1"/>
</dbReference>
<keyword evidence="9 16" id="KW-0804">Transcription</keyword>
<sequence>MLYKRFIVCATSENMNGIVTMGSSEEHHINHQHSQNETSSEQPRSPASPLSIRHDSAESSVISPGLPERYSPLNTQGSTTTTTTTAASSHDPYGSRSVQECPVPLCRGLGSDFPLARSPYLTALENGGHPHPMLAAQQQQQHHHHHHHHQQHNQQQAPPSHPPPAHPVAGQHQPGGHGQQHSGKPPRSLGLICVVCGDTSSGKHYGILACNGCSGFFKRSVRRKLIYRCQAGTGRCVVDKAHRNQCQACRLKKCMQMGMNKDAVQNERQPRNTATIRPEALVEMDQERALREAAVAVGVFGPPVSLAMARYAAPLPLPTVAPTTNSSSAPSPPRQDNDDGNASEDSIDVTNEEPLTPQPQQRSNCNQLPPVMPSIYSPASVETVYETSARLLFMAVKWAKNLPSFASLPFRDQVILLEEAWSELFLLNAVQWCLPLESSPLFSAAELSALTLSPVHPVHPHSGLHLPSPTKSNQVGVDVRYLHDMLHRYKSIMVDPAEFACMKAIILFRPETRGLKDLNQIENLQDQAQVMLGQHTRSQHPNNPARFGRLLLLLPLLRNVPATRVELIYFHRTIGNTPMEKVLCDMYKN</sequence>
<dbReference type="InterPro" id="IPR000536">
    <property type="entry name" value="Nucl_hrmn_rcpt_lig-bd"/>
</dbReference>
<organism evidence="20 21">
    <name type="scientific">Nasonia vitripennis</name>
    <name type="common">Parasitic wasp</name>
    <dbReference type="NCBI Taxonomy" id="7425"/>
    <lineage>
        <taxon>Eukaryota</taxon>
        <taxon>Metazoa</taxon>
        <taxon>Ecdysozoa</taxon>
        <taxon>Arthropoda</taxon>
        <taxon>Hexapoda</taxon>
        <taxon>Insecta</taxon>
        <taxon>Pterygota</taxon>
        <taxon>Neoptera</taxon>
        <taxon>Endopterygota</taxon>
        <taxon>Hymenoptera</taxon>
        <taxon>Apocrita</taxon>
        <taxon>Proctotrupomorpha</taxon>
        <taxon>Chalcidoidea</taxon>
        <taxon>Pteromalidae</taxon>
        <taxon>Pteromalinae</taxon>
        <taxon>Nasonia</taxon>
    </lineage>
</organism>
<dbReference type="GeneID" id="100122615"/>
<dbReference type="RefSeq" id="XP_016838984.1">
    <property type="nucleotide sequence ID" value="XM_016983495.3"/>
</dbReference>
<feature type="region of interest" description="Disordered" evidence="17">
    <location>
        <begin position="26"/>
        <end position="98"/>
    </location>
</feature>
<dbReference type="InterPro" id="IPR013088">
    <property type="entry name" value="Znf_NHR/GATA"/>
</dbReference>
<evidence type="ECO:0000256" key="9">
    <source>
        <dbReference type="ARBA" id="ARBA00023163"/>
    </source>
</evidence>
<dbReference type="AlphaFoldDB" id="A0A7M7IRE3"/>
<dbReference type="InterPro" id="IPR001723">
    <property type="entry name" value="Nuclear_hrmn_rcpt"/>
</dbReference>
<dbReference type="GO" id="GO:0005634">
    <property type="term" value="C:nucleus"/>
    <property type="evidence" value="ECO:0007669"/>
    <property type="project" value="UniProtKB-SubCell"/>
</dbReference>
<dbReference type="InterPro" id="IPR035500">
    <property type="entry name" value="NHR-like_dom_sf"/>
</dbReference>
<evidence type="ECO:0000256" key="13">
    <source>
        <dbReference type="ARBA" id="ARBA00071097"/>
    </source>
</evidence>
<dbReference type="OrthoDB" id="5774777at2759"/>
<dbReference type="EnsemblMetazoa" id="XM_016983495">
    <property type="protein sequence ID" value="XP_016838984"/>
    <property type="gene ID" value="LOC100122615"/>
</dbReference>
<evidence type="ECO:0000256" key="3">
    <source>
        <dbReference type="ARBA" id="ARBA00022723"/>
    </source>
</evidence>
<evidence type="ECO:0000256" key="6">
    <source>
        <dbReference type="ARBA" id="ARBA00022843"/>
    </source>
</evidence>
<evidence type="ECO:0000256" key="17">
    <source>
        <dbReference type="SAM" id="MobiDB-lite"/>
    </source>
</evidence>
<evidence type="ECO:0000256" key="14">
    <source>
        <dbReference type="ARBA" id="ARBA00079595"/>
    </source>
</evidence>
<dbReference type="PROSITE" id="PS51843">
    <property type="entry name" value="NR_LBD"/>
    <property type="match status" value="1"/>
</dbReference>
<feature type="compositionally biased region" description="Acidic residues" evidence="17">
    <location>
        <begin position="338"/>
        <end position="351"/>
    </location>
</feature>